<organism evidence="1 2">
    <name type="scientific">Catharanthus roseus</name>
    <name type="common">Madagascar periwinkle</name>
    <name type="synonym">Vinca rosea</name>
    <dbReference type="NCBI Taxonomy" id="4058"/>
    <lineage>
        <taxon>Eukaryota</taxon>
        <taxon>Viridiplantae</taxon>
        <taxon>Streptophyta</taxon>
        <taxon>Embryophyta</taxon>
        <taxon>Tracheophyta</taxon>
        <taxon>Spermatophyta</taxon>
        <taxon>Magnoliopsida</taxon>
        <taxon>eudicotyledons</taxon>
        <taxon>Gunneridae</taxon>
        <taxon>Pentapetalae</taxon>
        <taxon>asterids</taxon>
        <taxon>lamiids</taxon>
        <taxon>Gentianales</taxon>
        <taxon>Apocynaceae</taxon>
        <taxon>Rauvolfioideae</taxon>
        <taxon>Vinceae</taxon>
        <taxon>Catharanthinae</taxon>
        <taxon>Catharanthus</taxon>
    </lineage>
</organism>
<comment type="caution">
    <text evidence="1">The sequence shown here is derived from an EMBL/GenBank/DDBJ whole genome shotgun (WGS) entry which is preliminary data.</text>
</comment>
<evidence type="ECO:0000313" key="2">
    <source>
        <dbReference type="Proteomes" id="UP001060085"/>
    </source>
</evidence>
<proteinExistence type="predicted"/>
<accession>A0ACC0BMH9</accession>
<sequence length="681" mass="75954">MEIDLQSSARFLNLFNSYHYIPQGKQLHLLFLKKGVLNATVSIANRLLQMYMRCGQMADAEKLFDEMTERNSFTWNTLLEGYVKLGRYKDLLQRFYFMPNKNDFSWNVVISGLTKAGMLDIASRLFKEMPRKSAVALNVLIHGYVRSECPDVALRLLSEYSKWGRQDLCWDSFVLASCIGACADLGVLDHGKQIHNRIITGGVQIDSVLGSSLVNMYAKCGDLADSSHVFSSMEELDDFSLSALVSGYANSGRMEDARKVFNMKSNPSVESWNTLISGYVANDKVMEALLLFGKMRVEGVNVNGSTLTCILSVCSSLGVFMDCQQLHSYACKLGLIHDIIVSSALIDSYAKCGSPWDASSLFNELEVYDTILLNTLIAVYSNCGRIEDAKQIFKTMPCRNLISWNSMIVGLSQNGFPLESLDLFCEMNRMTLRTDEISLASVISACASISSIEFGEQLFARATIVGLDSHKIISSSLIDFYCKCGFVETGKKVFDQTTKFDVATWNSMLMGYATNGYGLEALDLFQEMRLSGLQPSDITFIGVLSACDHCGLLEEAQKWFHAMKHDYQINPDIEHYSCMVDLFSRAGCVEEALDLLEQMPFKADANIWTSVLRGCVAHGDRNLGKKVAGRVMELDPENSVAFVQLSNIFANSGDWKDSALIRKLMKDKKIEKNPGRSWGAI</sequence>
<evidence type="ECO:0000313" key="1">
    <source>
        <dbReference type="EMBL" id="KAI5673817.1"/>
    </source>
</evidence>
<dbReference type="EMBL" id="CM044703">
    <property type="protein sequence ID" value="KAI5673817.1"/>
    <property type="molecule type" value="Genomic_DNA"/>
</dbReference>
<name>A0ACC0BMH9_CATRO</name>
<keyword evidence="2" id="KW-1185">Reference proteome</keyword>
<gene>
    <name evidence="1" type="ORF">M9H77_14181</name>
</gene>
<dbReference type="Proteomes" id="UP001060085">
    <property type="component" value="Linkage Group LG03"/>
</dbReference>
<reference evidence="2" key="1">
    <citation type="journal article" date="2023" name="Nat. Plants">
        <title>Single-cell RNA sequencing provides a high-resolution roadmap for understanding the multicellular compartmentation of specialized metabolism.</title>
        <authorList>
            <person name="Sun S."/>
            <person name="Shen X."/>
            <person name="Li Y."/>
            <person name="Li Y."/>
            <person name="Wang S."/>
            <person name="Li R."/>
            <person name="Zhang H."/>
            <person name="Shen G."/>
            <person name="Guo B."/>
            <person name="Wei J."/>
            <person name="Xu J."/>
            <person name="St-Pierre B."/>
            <person name="Chen S."/>
            <person name="Sun C."/>
        </authorList>
    </citation>
    <scope>NUCLEOTIDE SEQUENCE [LARGE SCALE GENOMIC DNA]</scope>
</reference>
<protein>
    <submittedName>
        <fullName evidence="1">Uncharacterized protein</fullName>
    </submittedName>
</protein>